<dbReference type="AlphaFoldDB" id="A0A3L8DXI8"/>
<gene>
    <name evidence="2" type="ORF">DMN91_003239</name>
</gene>
<reference evidence="2" key="2">
    <citation type="submission" date="2018-07" db="EMBL/GenBank/DDBJ databases">
        <authorList>
            <person name="Mckenzie S.K."/>
            <person name="Kronauer D.J.C."/>
        </authorList>
    </citation>
    <scope>NUCLEOTIDE SEQUENCE</scope>
    <source>
        <strain evidence="2">Clonal line C1</strain>
    </source>
</reference>
<evidence type="ECO:0000256" key="1">
    <source>
        <dbReference type="SAM" id="MobiDB-lite"/>
    </source>
</evidence>
<organism evidence="2">
    <name type="scientific">Ooceraea biroi</name>
    <name type="common">Clonal raider ant</name>
    <name type="synonym">Cerapachys biroi</name>
    <dbReference type="NCBI Taxonomy" id="2015173"/>
    <lineage>
        <taxon>Eukaryota</taxon>
        <taxon>Metazoa</taxon>
        <taxon>Ecdysozoa</taxon>
        <taxon>Arthropoda</taxon>
        <taxon>Hexapoda</taxon>
        <taxon>Insecta</taxon>
        <taxon>Pterygota</taxon>
        <taxon>Neoptera</taxon>
        <taxon>Endopterygota</taxon>
        <taxon>Hymenoptera</taxon>
        <taxon>Apocrita</taxon>
        <taxon>Aculeata</taxon>
        <taxon>Formicoidea</taxon>
        <taxon>Formicidae</taxon>
        <taxon>Dorylinae</taxon>
        <taxon>Ooceraea</taxon>
    </lineage>
</organism>
<protein>
    <submittedName>
        <fullName evidence="2">Uncharacterized protein</fullName>
    </submittedName>
</protein>
<accession>A0A3L8DXI8</accession>
<dbReference type="EMBL" id="QOIP01000003">
    <property type="protein sequence ID" value="RLU25147.1"/>
    <property type="molecule type" value="Genomic_DNA"/>
</dbReference>
<dbReference type="Proteomes" id="UP000279307">
    <property type="component" value="Chromosome 3"/>
</dbReference>
<proteinExistence type="predicted"/>
<name>A0A3L8DXI8_OOCBI</name>
<reference evidence="2" key="1">
    <citation type="journal article" date="2018" name="Genome Res.">
        <title>The genomic architecture and molecular evolution of ant odorant receptors.</title>
        <authorList>
            <person name="McKenzie S.K."/>
            <person name="Kronauer D.J.C."/>
        </authorList>
    </citation>
    <scope>NUCLEOTIDE SEQUENCE [LARGE SCALE GENOMIC DNA]</scope>
    <source>
        <strain evidence="2">Clonal line C1</strain>
    </source>
</reference>
<dbReference type="Pfam" id="PF14223">
    <property type="entry name" value="Retrotran_gag_2"/>
    <property type="match status" value="1"/>
</dbReference>
<feature type="region of interest" description="Disordered" evidence="1">
    <location>
        <begin position="137"/>
        <end position="160"/>
    </location>
</feature>
<feature type="compositionally biased region" description="Basic residues" evidence="1">
    <location>
        <begin position="150"/>
        <end position="160"/>
    </location>
</feature>
<comment type="caution">
    <text evidence="2">The sequence shown here is derived from an EMBL/GenBank/DDBJ whole genome shotgun (WGS) entry which is preliminary data.</text>
</comment>
<dbReference type="OrthoDB" id="7700734at2759"/>
<sequence length="160" mass="17862">MSSNISHGVQLVEKLKGRENYPSWKFAMQAWLEHDDLWECVTSPNESNSGKVTKAKSRIILSVDPVNYAHIQDCTTAKEVWERLQVPDVWIGTLLLAGLPDMYRPMIMGLENSGMDIMADLVKTKLLQEVKNCKGAKNGSSDAAFYSKKEKGKAKAKSKS</sequence>
<evidence type="ECO:0000313" key="2">
    <source>
        <dbReference type="EMBL" id="RLU25147.1"/>
    </source>
</evidence>